<feature type="domain" description="Protein kinase" evidence="9">
    <location>
        <begin position="437"/>
        <end position="739"/>
    </location>
</feature>
<organism evidence="10 11">
    <name type="scientific">Zingiber officinale</name>
    <name type="common">Ginger</name>
    <name type="synonym">Amomum zingiber</name>
    <dbReference type="NCBI Taxonomy" id="94328"/>
    <lineage>
        <taxon>Eukaryota</taxon>
        <taxon>Viridiplantae</taxon>
        <taxon>Streptophyta</taxon>
        <taxon>Embryophyta</taxon>
        <taxon>Tracheophyta</taxon>
        <taxon>Spermatophyta</taxon>
        <taxon>Magnoliopsida</taxon>
        <taxon>Liliopsida</taxon>
        <taxon>Zingiberales</taxon>
        <taxon>Zingiberaceae</taxon>
        <taxon>Zingiber</taxon>
    </lineage>
</organism>
<dbReference type="PROSITE" id="PS50011">
    <property type="entry name" value="PROTEIN_KINASE_DOM"/>
    <property type="match status" value="1"/>
</dbReference>
<evidence type="ECO:0000256" key="7">
    <source>
        <dbReference type="SAM" id="Phobius"/>
    </source>
</evidence>
<evidence type="ECO:0000313" key="11">
    <source>
        <dbReference type="Proteomes" id="UP000734854"/>
    </source>
</evidence>
<evidence type="ECO:0000256" key="6">
    <source>
        <dbReference type="SAM" id="MobiDB-lite"/>
    </source>
</evidence>
<reference evidence="10 11" key="1">
    <citation type="submission" date="2020-08" db="EMBL/GenBank/DDBJ databases">
        <title>Plant Genome Project.</title>
        <authorList>
            <person name="Zhang R.-G."/>
        </authorList>
    </citation>
    <scope>NUCLEOTIDE SEQUENCE [LARGE SCALE GENOMIC DNA]</scope>
    <source>
        <tissue evidence="10">Rhizome</tissue>
    </source>
</reference>
<evidence type="ECO:0000256" key="3">
    <source>
        <dbReference type="ARBA" id="ARBA00022777"/>
    </source>
</evidence>
<feature type="chain" id="PRO_5035224938" description="Protein kinase domain-containing protein" evidence="8">
    <location>
        <begin position="26"/>
        <end position="739"/>
    </location>
</feature>
<protein>
    <recommendedName>
        <fullName evidence="9">Protein kinase domain-containing protein</fullName>
    </recommendedName>
</protein>
<evidence type="ECO:0000256" key="4">
    <source>
        <dbReference type="ARBA" id="ARBA00022840"/>
    </source>
</evidence>
<evidence type="ECO:0000256" key="8">
    <source>
        <dbReference type="SAM" id="SignalP"/>
    </source>
</evidence>
<feature type="transmembrane region" description="Helical" evidence="7">
    <location>
        <begin position="366"/>
        <end position="388"/>
    </location>
</feature>
<comment type="caution">
    <text evidence="10">The sequence shown here is derived from an EMBL/GenBank/DDBJ whole genome shotgun (WGS) entry which is preliminary data.</text>
</comment>
<sequence length="739" mass="80398">MPSPTQSKLHLHFLLSLSSLLLVLSSPFSTVAISRLADGALVCALVPSQVTGRPFDLTCTSTASWRRHSYGAMYSAVAAGDGFLCGLTAPADGDANVNMRWWEFRGHGSDVYEKKIYQGSPLAALASGNTHVCGLSRDAGRLRCWRWPALVVPDEASFREIAVGRDFLCGRLRNDTIRCFGNDAEIVGKEPAGKFSMVAAGTRHACGAEIGGGLICWGVAPQFDPVPLEVVAMALGENKTCVLQSNGTVLCWGHGALLPDYLAGEQFVAIQAKGDTICGIVKANYSLVCWGNDVFRRNHTLYDRVLPGTCMPATNCPCDVLPGSGSMCISEDEAICEFCKFKVSPNSSNNSPAPEEGLEVGSKRKVLFLVLGSVGFGLGLVALLTFFVSVTLKKKRNGSVEETSGRSNRQPPVEGRTTNGTIEEFAIQFLLEVTSGFSESHKIGSGSFGAVYRAMLPDRREVAIKRADIQAAPVTPVSRRHEQLRLRGRKQRERAFESELALLSRINHKNLVRLLGFCRERDECVLVYEYMANGTLHDHLHRKPMGTLSPLGSWPARLRVALDAARGIEYLHSYAVPAIIHRDIKSTNILLDEEWTAKVADFGLSLTSPDEEDSVDAAAGTVGYMDPEYYRLRRLTEKSDVYSLGVVLLELVTGCKAVHQGEAAEGGEGCSTPRNLVEMAVPWIEVGKVERVIDRRVWRRRRRRRRWLHGDGGMREGGGATAAVYGGGGHGTEAGPTCL</sequence>
<evidence type="ECO:0000259" key="9">
    <source>
        <dbReference type="PROSITE" id="PS50011"/>
    </source>
</evidence>
<name>A0A8J5KZU9_ZINOF</name>
<dbReference type="InterPro" id="IPR000719">
    <property type="entry name" value="Prot_kinase_dom"/>
</dbReference>
<accession>A0A8J5KZU9</accession>
<keyword evidence="7" id="KW-0812">Transmembrane</keyword>
<evidence type="ECO:0000256" key="2">
    <source>
        <dbReference type="ARBA" id="ARBA00022741"/>
    </source>
</evidence>
<dbReference type="SUPFAM" id="SSF56112">
    <property type="entry name" value="Protein kinase-like (PK-like)"/>
    <property type="match status" value="1"/>
</dbReference>
<dbReference type="SMART" id="SM00220">
    <property type="entry name" value="S_TKc"/>
    <property type="match status" value="1"/>
</dbReference>
<keyword evidence="1" id="KW-0808">Transferase</keyword>
<feature type="compositionally biased region" description="Polar residues" evidence="6">
    <location>
        <begin position="400"/>
        <end position="417"/>
    </location>
</feature>
<keyword evidence="2 5" id="KW-0547">Nucleotide-binding</keyword>
<evidence type="ECO:0000256" key="5">
    <source>
        <dbReference type="PROSITE-ProRule" id="PRU10141"/>
    </source>
</evidence>
<evidence type="ECO:0000256" key="1">
    <source>
        <dbReference type="ARBA" id="ARBA00022679"/>
    </source>
</evidence>
<dbReference type="PANTHER" id="PTHR46146:SF4">
    <property type="entry name" value="SERINE_THREONINE-PROTEIN KINASE-LIKE PROTEIN CCR4"/>
    <property type="match status" value="1"/>
</dbReference>
<dbReference type="PROSITE" id="PS00107">
    <property type="entry name" value="PROTEIN_KINASE_ATP"/>
    <property type="match status" value="1"/>
</dbReference>
<dbReference type="PANTHER" id="PTHR46146">
    <property type="entry name" value="SERINE/THREONINE-PROTEIN KINASE-LIKE PROTEIN CCR4"/>
    <property type="match status" value="1"/>
</dbReference>
<dbReference type="AlphaFoldDB" id="A0A8J5KZU9"/>
<evidence type="ECO:0000313" key="10">
    <source>
        <dbReference type="EMBL" id="KAG6499197.1"/>
    </source>
</evidence>
<dbReference type="Gene3D" id="1.10.510.10">
    <property type="entry name" value="Transferase(Phosphotransferase) domain 1"/>
    <property type="match status" value="1"/>
</dbReference>
<dbReference type="InterPro" id="IPR017441">
    <property type="entry name" value="Protein_kinase_ATP_BS"/>
</dbReference>
<dbReference type="InterPro" id="IPR011009">
    <property type="entry name" value="Kinase-like_dom_sf"/>
</dbReference>
<dbReference type="InterPro" id="IPR008271">
    <property type="entry name" value="Ser/Thr_kinase_AS"/>
</dbReference>
<dbReference type="EMBL" id="JACMSC010000011">
    <property type="protein sequence ID" value="KAG6499197.1"/>
    <property type="molecule type" value="Genomic_DNA"/>
</dbReference>
<proteinExistence type="predicted"/>
<dbReference type="Gene3D" id="3.30.200.20">
    <property type="entry name" value="Phosphorylase Kinase, domain 1"/>
    <property type="match status" value="1"/>
</dbReference>
<dbReference type="Gene3D" id="2.130.10.30">
    <property type="entry name" value="Regulator of chromosome condensation 1/beta-lactamase-inhibitor protein II"/>
    <property type="match status" value="1"/>
</dbReference>
<dbReference type="GO" id="GO:0005524">
    <property type="term" value="F:ATP binding"/>
    <property type="evidence" value="ECO:0007669"/>
    <property type="project" value="UniProtKB-UniRule"/>
</dbReference>
<keyword evidence="8" id="KW-0732">Signal</keyword>
<keyword evidence="11" id="KW-1185">Reference proteome</keyword>
<feature type="region of interest" description="Disordered" evidence="6">
    <location>
        <begin position="398"/>
        <end position="417"/>
    </location>
</feature>
<dbReference type="Pfam" id="PF00069">
    <property type="entry name" value="Pkinase"/>
    <property type="match status" value="1"/>
</dbReference>
<feature type="binding site" evidence="5">
    <location>
        <position position="465"/>
    </location>
    <ligand>
        <name>ATP</name>
        <dbReference type="ChEBI" id="CHEBI:30616"/>
    </ligand>
</feature>
<keyword evidence="7" id="KW-1133">Transmembrane helix</keyword>
<dbReference type="SUPFAM" id="SSF50985">
    <property type="entry name" value="RCC1/BLIP-II"/>
    <property type="match status" value="1"/>
</dbReference>
<keyword evidence="7" id="KW-0472">Membrane</keyword>
<dbReference type="Proteomes" id="UP000734854">
    <property type="component" value="Unassembled WGS sequence"/>
</dbReference>
<gene>
    <name evidence="10" type="ORF">ZIOFF_038953</name>
</gene>
<dbReference type="GO" id="GO:0004672">
    <property type="term" value="F:protein kinase activity"/>
    <property type="evidence" value="ECO:0007669"/>
    <property type="project" value="InterPro"/>
</dbReference>
<dbReference type="PROSITE" id="PS00108">
    <property type="entry name" value="PROTEIN_KINASE_ST"/>
    <property type="match status" value="1"/>
</dbReference>
<keyword evidence="4 5" id="KW-0067">ATP-binding</keyword>
<keyword evidence="3" id="KW-0418">Kinase</keyword>
<dbReference type="InterPro" id="IPR009091">
    <property type="entry name" value="RCC1/BLIP-II"/>
</dbReference>
<feature type="signal peptide" evidence="8">
    <location>
        <begin position="1"/>
        <end position="25"/>
    </location>
</feature>